<evidence type="ECO:0000313" key="1">
    <source>
        <dbReference type="EMBL" id="AJK70074.1"/>
    </source>
</evidence>
<keyword evidence="1" id="KW-0614">Plasmid</keyword>
<dbReference type="HOGENOM" id="CLU_2435840_0_0_11"/>
<name>A0A0B6TUV8_9CORY</name>
<proteinExistence type="predicted"/>
<sequence>MGRKGRGITALIPPTSDCLSIRILEVQCLIHGGAKLPVDDKVLVGCGLPVPVVFLHGRHPLLNRCSEGEPPTSGGAIASLLRRMMASREK</sequence>
<gene>
    <name evidence="1" type="ORF">B840_12530</name>
</gene>
<geneLocation type="plasmid" evidence="1 2">
    <name>pCmarinum2</name>
</geneLocation>
<keyword evidence="2" id="KW-1185">Reference proteome</keyword>
<protein>
    <submittedName>
        <fullName evidence="1">Uncharacterized protein</fullName>
    </submittedName>
</protein>
<dbReference type="AlphaFoldDB" id="A0A0B6TUV8"/>
<dbReference type="Proteomes" id="UP000031928">
    <property type="component" value="Plasmid pCmarinum2"/>
</dbReference>
<evidence type="ECO:0000313" key="2">
    <source>
        <dbReference type="Proteomes" id="UP000031928"/>
    </source>
</evidence>
<dbReference type="KEGG" id="cmq:B840_12530"/>
<dbReference type="EMBL" id="CP007791">
    <property type="protein sequence ID" value="AJK70074.1"/>
    <property type="molecule type" value="Genomic_DNA"/>
</dbReference>
<reference evidence="1 2" key="1">
    <citation type="submission" date="2014-05" db="EMBL/GenBank/DDBJ databases">
        <title>Complete genome sequence of Corynebacterium marinum DSM 44953.</title>
        <authorList>
            <person name="Schaffert L."/>
            <person name="Albersmeier A."/>
            <person name="Kalinowski J."/>
            <person name="Ruckert C."/>
        </authorList>
    </citation>
    <scope>NUCLEOTIDE SEQUENCE [LARGE SCALE GENOMIC DNA]</scope>
    <source>
        <strain evidence="1 2">DSM 44953</strain>
        <plasmid evidence="1 2">pCmarinum2</plasmid>
    </source>
</reference>
<accession>A0A0B6TUV8</accession>
<organism evidence="1 2">
    <name type="scientific">Corynebacterium marinum DSM 44953</name>
    <dbReference type="NCBI Taxonomy" id="1224162"/>
    <lineage>
        <taxon>Bacteria</taxon>
        <taxon>Bacillati</taxon>
        <taxon>Actinomycetota</taxon>
        <taxon>Actinomycetes</taxon>
        <taxon>Mycobacteriales</taxon>
        <taxon>Corynebacteriaceae</taxon>
        <taxon>Corynebacterium</taxon>
    </lineage>
</organism>